<keyword evidence="7" id="KW-0456">Lyase</keyword>
<accession>A0A2J7ZYS2</accession>
<organism evidence="9 10">
    <name type="scientific">Tetrabaena socialis</name>
    <dbReference type="NCBI Taxonomy" id="47790"/>
    <lineage>
        <taxon>Eukaryota</taxon>
        <taxon>Viridiplantae</taxon>
        <taxon>Chlorophyta</taxon>
        <taxon>core chlorophytes</taxon>
        <taxon>Chlorophyceae</taxon>
        <taxon>CS clade</taxon>
        <taxon>Chlamydomonadales</taxon>
        <taxon>Tetrabaenaceae</taxon>
        <taxon>Tetrabaena</taxon>
    </lineage>
</organism>
<dbReference type="InterPro" id="IPR036590">
    <property type="entry name" value="SRAP-like"/>
</dbReference>
<keyword evidence="4" id="KW-0378">Hydrolase</keyword>
<comment type="caution">
    <text evidence="9">The sequence shown here is derived from an EMBL/GenBank/DDBJ whole genome shotgun (WGS) entry which is preliminary data.</text>
</comment>
<dbReference type="GO" id="GO:0003697">
    <property type="term" value="F:single-stranded DNA binding"/>
    <property type="evidence" value="ECO:0007669"/>
    <property type="project" value="InterPro"/>
</dbReference>
<dbReference type="GO" id="GO:0016829">
    <property type="term" value="F:lyase activity"/>
    <property type="evidence" value="ECO:0007669"/>
    <property type="project" value="UniProtKB-KW"/>
</dbReference>
<dbReference type="PANTHER" id="PTHR13604:SF0">
    <property type="entry name" value="ABASIC SITE PROCESSING PROTEIN HMCES"/>
    <property type="match status" value="1"/>
</dbReference>
<dbReference type="Gene3D" id="3.90.1680.10">
    <property type="entry name" value="SOS response associated peptidase-like"/>
    <property type="match status" value="1"/>
</dbReference>
<feature type="compositionally biased region" description="Polar residues" evidence="8">
    <location>
        <begin position="186"/>
        <end position="196"/>
    </location>
</feature>
<sequence>MRAAHVGDEVQWRDAAAFQPRYNISPGGSLPVLMLGADGQRELRTCKWGLVPSFTRLEAGQRPDFYRMFNARCESLAQKSVFSRLLPRRRCVVLLDGFYEWKAEAGGRKQPFHISTAEGPQQPAMYLAGLYDTYTDANGETMYTVTIVTTDSSKPLVWLHCRMPVILTTQEEVAEWLGEGAETAQGHGNETASQPHSTSCASVSTSTSSQGGGGGDDVPSSATATAACTGGELGVKTEGKPEPEGREPESQPPKAEHGVGVKQEAGKASGHGVHLEESGSKHGGHASPAGGKGGEGGEAKGSSRARADAAALVARLCRPYGGPLLKWHPVTPEMGKPSYDKPDCCMDVRSKKGSINAFFKSAAKPTPKPGTAAPKAVKSSAPSDSGARASSVGSQEAAAGARPAAGGGGVGAAAEAVRNPDECAAAGTGGEGHAGGNGQGGQGKGTKRRGPPQGGRHGATAKRKAR</sequence>
<evidence type="ECO:0000313" key="9">
    <source>
        <dbReference type="EMBL" id="PNH05419.1"/>
    </source>
</evidence>
<dbReference type="SUPFAM" id="SSF143081">
    <property type="entry name" value="BB1717-like"/>
    <property type="match status" value="1"/>
</dbReference>
<keyword evidence="2" id="KW-0645">Protease</keyword>
<dbReference type="EMBL" id="PGGS01000307">
    <property type="protein sequence ID" value="PNH05419.1"/>
    <property type="molecule type" value="Genomic_DNA"/>
</dbReference>
<dbReference type="Proteomes" id="UP000236333">
    <property type="component" value="Unassembled WGS sequence"/>
</dbReference>
<evidence type="ECO:0000256" key="6">
    <source>
        <dbReference type="ARBA" id="ARBA00023125"/>
    </source>
</evidence>
<feature type="compositionally biased region" description="Low complexity" evidence="8">
    <location>
        <begin position="197"/>
        <end position="209"/>
    </location>
</feature>
<dbReference type="GO" id="GO:0006508">
    <property type="term" value="P:proteolysis"/>
    <property type="evidence" value="ECO:0007669"/>
    <property type="project" value="UniProtKB-KW"/>
</dbReference>
<keyword evidence="10" id="KW-1185">Reference proteome</keyword>
<feature type="region of interest" description="Disordered" evidence="8">
    <location>
        <begin position="183"/>
        <end position="304"/>
    </location>
</feature>
<keyword evidence="5" id="KW-0190">Covalent protein-DNA linkage</keyword>
<dbReference type="PANTHER" id="PTHR13604">
    <property type="entry name" value="DC12-RELATED"/>
    <property type="match status" value="1"/>
</dbReference>
<evidence type="ECO:0000313" key="10">
    <source>
        <dbReference type="Proteomes" id="UP000236333"/>
    </source>
</evidence>
<dbReference type="InterPro" id="IPR003738">
    <property type="entry name" value="SRAP"/>
</dbReference>
<dbReference type="GO" id="GO:0008233">
    <property type="term" value="F:peptidase activity"/>
    <property type="evidence" value="ECO:0007669"/>
    <property type="project" value="UniProtKB-KW"/>
</dbReference>
<evidence type="ECO:0000256" key="1">
    <source>
        <dbReference type="ARBA" id="ARBA00008136"/>
    </source>
</evidence>
<evidence type="ECO:0000256" key="3">
    <source>
        <dbReference type="ARBA" id="ARBA00022763"/>
    </source>
</evidence>
<feature type="compositionally biased region" description="Low complexity" evidence="8">
    <location>
        <begin position="217"/>
        <end position="227"/>
    </location>
</feature>
<name>A0A2J7ZYS2_9CHLO</name>
<evidence type="ECO:0000256" key="4">
    <source>
        <dbReference type="ARBA" id="ARBA00022801"/>
    </source>
</evidence>
<evidence type="ECO:0000256" key="5">
    <source>
        <dbReference type="ARBA" id="ARBA00023124"/>
    </source>
</evidence>
<dbReference type="GO" id="GO:0106300">
    <property type="term" value="P:protein-DNA covalent cross-linking repair"/>
    <property type="evidence" value="ECO:0007669"/>
    <property type="project" value="InterPro"/>
</dbReference>
<protein>
    <recommendedName>
        <fullName evidence="11">Embryonic stem cell-specific 5-hydroxymethylcytosine-binding protein</fullName>
    </recommendedName>
</protein>
<evidence type="ECO:0000256" key="2">
    <source>
        <dbReference type="ARBA" id="ARBA00022670"/>
    </source>
</evidence>
<keyword evidence="3" id="KW-0227">DNA damage</keyword>
<feature type="compositionally biased region" description="Basic and acidic residues" evidence="8">
    <location>
        <begin position="235"/>
        <end position="259"/>
    </location>
</feature>
<dbReference type="Pfam" id="PF02586">
    <property type="entry name" value="SRAP"/>
    <property type="match status" value="1"/>
</dbReference>
<reference evidence="9 10" key="1">
    <citation type="journal article" date="2017" name="Mol. Biol. Evol.">
        <title>The 4-celled Tetrabaena socialis nuclear genome reveals the essential components for genetic control of cell number at the origin of multicellularity in the volvocine lineage.</title>
        <authorList>
            <person name="Featherston J."/>
            <person name="Arakaki Y."/>
            <person name="Hanschen E.R."/>
            <person name="Ferris P.J."/>
            <person name="Michod R.E."/>
            <person name="Olson B.J.S.C."/>
            <person name="Nozaki H."/>
            <person name="Durand P.M."/>
        </authorList>
    </citation>
    <scope>NUCLEOTIDE SEQUENCE [LARGE SCALE GENOMIC DNA]</scope>
    <source>
        <strain evidence="9 10">NIES-571</strain>
    </source>
</reference>
<dbReference type="OrthoDB" id="2111841at2759"/>
<evidence type="ECO:0000256" key="8">
    <source>
        <dbReference type="SAM" id="MobiDB-lite"/>
    </source>
</evidence>
<dbReference type="AlphaFoldDB" id="A0A2J7ZYS2"/>
<proteinExistence type="inferred from homology"/>
<feature type="region of interest" description="Disordered" evidence="8">
    <location>
        <begin position="359"/>
        <end position="466"/>
    </location>
</feature>
<keyword evidence="6" id="KW-0238">DNA-binding</keyword>
<comment type="similarity">
    <text evidence="1">Belongs to the SOS response-associated peptidase family.</text>
</comment>
<gene>
    <name evidence="9" type="ORF">TSOC_008321</name>
</gene>
<evidence type="ECO:0008006" key="11">
    <source>
        <dbReference type="Google" id="ProtNLM"/>
    </source>
</evidence>
<feature type="compositionally biased region" description="Gly residues" evidence="8">
    <location>
        <begin position="427"/>
        <end position="444"/>
    </location>
</feature>
<feature type="compositionally biased region" description="Low complexity" evidence="8">
    <location>
        <begin position="360"/>
        <end position="385"/>
    </location>
</feature>
<evidence type="ECO:0000256" key="7">
    <source>
        <dbReference type="ARBA" id="ARBA00023239"/>
    </source>
</evidence>